<comment type="caution">
    <text evidence="1">The sequence shown here is derived from an EMBL/GenBank/DDBJ whole genome shotgun (WGS) entry which is preliminary data.</text>
</comment>
<protein>
    <submittedName>
        <fullName evidence="1">Uncharacterized protein</fullName>
    </submittedName>
</protein>
<proteinExistence type="predicted"/>
<evidence type="ECO:0000313" key="2">
    <source>
        <dbReference type="Proteomes" id="UP000266723"/>
    </source>
</evidence>
<organism evidence="1 2">
    <name type="scientific">Brassica cretica</name>
    <name type="common">Mustard</name>
    <dbReference type="NCBI Taxonomy" id="69181"/>
    <lineage>
        <taxon>Eukaryota</taxon>
        <taxon>Viridiplantae</taxon>
        <taxon>Streptophyta</taxon>
        <taxon>Embryophyta</taxon>
        <taxon>Tracheophyta</taxon>
        <taxon>Spermatophyta</taxon>
        <taxon>Magnoliopsida</taxon>
        <taxon>eudicotyledons</taxon>
        <taxon>Gunneridae</taxon>
        <taxon>Pentapetalae</taxon>
        <taxon>rosids</taxon>
        <taxon>malvids</taxon>
        <taxon>Brassicales</taxon>
        <taxon>Brassicaceae</taxon>
        <taxon>Brassiceae</taxon>
        <taxon>Brassica</taxon>
    </lineage>
</organism>
<evidence type="ECO:0000313" key="1">
    <source>
        <dbReference type="EMBL" id="KAF3596878.1"/>
    </source>
</evidence>
<accession>A0ABQ7EI42</accession>
<sequence length="313" mass="35040">MEALFSVLTAAELSLVVEDGSLERMRVEFERRGARVGTVSHSVLGWLQTSPLVKWISKVSPFDDMNRDMNNADGDDTHVPCKVSKLWFLVSWNLLIGRMHHFDVEAVGQCFLREEETISKNGEINKILRKITTTIMIMMMVNNLAGALENKVRYSPCSDTQISKRDGFTVGVAMSSREAFFLDQVQLPPCHSRLGLAVKMAPLALFRPNVDEISLLSIDTSNGVSEGSAAESVLEELWMRIMQRSIFFCVSESERDGLRSQQKSAKLVEAKLIATSKFMWRFQGQTSTSSHLTLGTTLTIRGSTRLPPSMQML</sequence>
<keyword evidence="2" id="KW-1185">Reference proteome</keyword>
<gene>
    <name evidence="1" type="ORF">DY000_02021408</name>
</gene>
<dbReference type="EMBL" id="QGKV02000299">
    <property type="protein sequence ID" value="KAF3596878.1"/>
    <property type="molecule type" value="Genomic_DNA"/>
</dbReference>
<dbReference type="Proteomes" id="UP000266723">
    <property type="component" value="Unassembled WGS sequence"/>
</dbReference>
<name>A0ABQ7EI42_BRACR</name>
<reference evidence="1 2" key="1">
    <citation type="journal article" date="2020" name="BMC Genomics">
        <title>Intraspecific diversification of the crop wild relative Brassica cretica Lam. using demographic model selection.</title>
        <authorList>
            <person name="Kioukis A."/>
            <person name="Michalopoulou V.A."/>
            <person name="Briers L."/>
            <person name="Pirintsos S."/>
            <person name="Studholme D.J."/>
            <person name="Pavlidis P."/>
            <person name="Sarris P.F."/>
        </authorList>
    </citation>
    <scope>NUCLEOTIDE SEQUENCE [LARGE SCALE GENOMIC DNA]</scope>
    <source>
        <strain evidence="2">cv. PFS-1207/04</strain>
    </source>
</reference>